<dbReference type="Proteomes" id="UP000053237">
    <property type="component" value="Unassembled WGS sequence"/>
</dbReference>
<keyword evidence="5" id="KW-1185">Reference proteome</keyword>
<dbReference type="InParanoid" id="A0A024GIF2"/>
<evidence type="ECO:0000259" key="3">
    <source>
        <dbReference type="Pfam" id="PF04111"/>
    </source>
</evidence>
<reference evidence="4 5" key="1">
    <citation type="submission" date="2012-05" db="EMBL/GenBank/DDBJ databases">
        <title>Recombination and specialization in a pathogen metapopulation.</title>
        <authorList>
            <person name="Gardiner A."/>
            <person name="Kemen E."/>
            <person name="Schultz-Larsen T."/>
            <person name="MacLean D."/>
            <person name="Van Oosterhout C."/>
            <person name="Jones J.D.G."/>
        </authorList>
    </citation>
    <scope>NUCLEOTIDE SEQUENCE [LARGE SCALE GENOMIC DNA]</scope>
    <source>
        <strain evidence="4 5">Ac Nc2</strain>
    </source>
</reference>
<accession>A0A024GIF2</accession>
<gene>
    <name evidence="4" type="ORF">BN9_073950</name>
</gene>
<keyword evidence="2" id="KW-0175">Coiled coil</keyword>
<dbReference type="PANTHER" id="PTHR12768">
    <property type="entry name" value="BECLIN 1"/>
    <property type="match status" value="1"/>
</dbReference>
<feature type="domain" description="Atg6 BARA" evidence="3">
    <location>
        <begin position="317"/>
        <end position="482"/>
    </location>
</feature>
<dbReference type="PANTHER" id="PTHR12768:SF4">
    <property type="entry name" value="BECLIN-1"/>
    <property type="match status" value="1"/>
</dbReference>
<feature type="coiled-coil region" evidence="2">
    <location>
        <begin position="193"/>
        <end position="264"/>
    </location>
</feature>
<dbReference type="Gene3D" id="1.10.418.40">
    <property type="entry name" value="Autophagy protein 6/Beclin 1"/>
    <property type="match status" value="1"/>
</dbReference>
<evidence type="ECO:0000256" key="2">
    <source>
        <dbReference type="SAM" id="Coils"/>
    </source>
</evidence>
<name>A0A024GIF2_9STRA</name>
<evidence type="ECO:0000313" key="4">
    <source>
        <dbReference type="EMBL" id="CCI46466.1"/>
    </source>
</evidence>
<comment type="similarity">
    <text evidence="1">Belongs to the beclin family.</text>
</comment>
<dbReference type="GO" id="GO:0045324">
    <property type="term" value="P:late endosome to vacuole transport"/>
    <property type="evidence" value="ECO:0007669"/>
    <property type="project" value="TreeGrafter"/>
</dbReference>
<sequence length="486" mass="56356">MLLSTLGTLQRLYDQEKIRLCYTPVFSESDDADNIVFLTEAVEEQQIRAEQNERPMTEDLDSEYPPNLTWRPSEEKDGPVHSSFAPFQSLYRFAKGSSIESAVPQRLTSNPDCWVSSWENDTTIPLSDEEGWIYADSFDSNNMDNFGGVTENSRYRKRRLIRKRKIGPDATCWYNEMLDCSSLLMQQSGSFCNSCEQAAIDTLERQIKDEETRQSEYEKFLLSISESEHHPFKRKSISALEEEERELQKEVKELETKCRGLVQRREEVWSTGKKFEELIHGTFREGAFLQHILSLIRDERQSVGVFSVHTSDMLRRLERYDVCNDVFHIWHDGVLGTINGLRLGRLPSKPVEWIEINAALGHSVLLLATIAERATIEFTRNKLIPRGSFSRVVNMYGKEYCLYSDGGMFRRRGFNQALILFLECVDDACQRAMREEPALRFPYKMSRGKIGDLPISLGNDEQWSKALKYMLTHLKWLLAWVAKQYP</sequence>
<dbReference type="STRING" id="65357.A0A024GIF2"/>
<dbReference type="InterPro" id="IPR038274">
    <property type="entry name" value="Atg6/Beclin_C_sf"/>
</dbReference>
<dbReference type="GO" id="GO:0000407">
    <property type="term" value="C:phagophore assembly site"/>
    <property type="evidence" value="ECO:0007669"/>
    <property type="project" value="TreeGrafter"/>
</dbReference>
<evidence type="ECO:0000313" key="5">
    <source>
        <dbReference type="Proteomes" id="UP000053237"/>
    </source>
</evidence>
<dbReference type="InterPro" id="IPR040455">
    <property type="entry name" value="Atg6_BARA"/>
</dbReference>
<dbReference type="GO" id="GO:0034271">
    <property type="term" value="C:phosphatidylinositol 3-kinase complex, class III, type I"/>
    <property type="evidence" value="ECO:0007669"/>
    <property type="project" value="TreeGrafter"/>
</dbReference>
<dbReference type="GO" id="GO:0000045">
    <property type="term" value="P:autophagosome assembly"/>
    <property type="evidence" value="ECO:0007669"/>
    <property type="project" value="TreeGrafter"/>
</dbReference>
<protein>
    <recommendedName>
        <fullName evidence="3">Atg6 BARA domain-containing protein</fullName>
    </recommendedName>
</protein>
<comment type="caution">
    <text evidence="4">The sequence shown here is derived from an EMBL/GenBank/DDBJ whole genome shotgun (WGS) entry which is preliminary data.</text>
</comment>
<dbReference type="EMBL" id="CAIX01000127">
    <property type="protein sequence ID" value="CCI46466.1"/>
    <property type="molecule type" value="Genomic_DNA"/>
</dbReference>
<dbReference type="InterPro" id="IPR007243">
    <property type="entry name" value="Atg6/Beclin"/>
</dbReference>
<dbReference type="OrthoDB" id="20368at2759"/>
<evidence type="ECO:0000256" key="1">
    <source>
        <dbReference type="ARBA" id="ARBA00005965"/>
    </source>
</evidence>
<dbReference type="GO" id="GO:0034272">
    <property type="term" value="C:phosphatidylinositol 3-kinase complex, class III, type II"/>
    <property type="evidence" value="ECO:0007669"/>
    <property type="project" value="TreeGrafter"/>
</dbReference>
<dbReference type="GO" id="GO:0006995">
    <property type="term" value="P:cellular response to nitrogen starvation"/>
    <property type="evidence" value="ECO:0007669"/>
    <property type="project" value="TreeGrafter"/>
</dbReference>
<dbReference type="GO" id="GO:0043548">
    <property type="term" value="F:phosphatidylinositol 3-kinase binding"/>
    <property type="evidence" value="ECO:0007669"/>
    <property type="project" value="TreeGrafter"/>
</dbReference>
<dbReference type="GO" id="GO:0030674">
    <property type="term" value="F:protein-macromolecule adaptor activity"/>
    <property type="evidence" value="ECO:0007669"/>
    <property type="project" value="TreeGrafter"/>
</dbReference>
<proteinExistence type="inferred from homology"/>
<dbReference type="AlphaFoldDB" id="A0A024GIF2"/>
<dbReference type="Pfam" id="PF04111">
    <property type="entry name" value="APG6"/>
    <property type="match status" value="1"/>
</dbReference>
<dbReference type="GO" id="GO:0000423">
    <property type="term" value="P:mitophagy"/>
    <property type="evidence" value="ECO:0007669"/>
    <property type="project" value="TreeGrafter"/>
</dbReference>
<organism evidence="4 5">
    <name type="scientific">Albugo candida</name>
    <dbReference type="NCBI Taxonomy" id="65357"/>
    <lineage>
        <taxon>Eukaryota</taxon>
        <taxon>Sar</taxon>
        <taxon>Stramenopiles</taxon>
        <taxon>Oomycota</taxon>
        <taxon>Peronosporomycetes</taxon>
        <taxon>Albuginales</taxon>
        <taxon>Albuginaceae</taxon>
        <taxon>Albugo</taxon>
    </lineage>
</organism>